<evidence type="ECO:0000256" key="2">
    <source>
        <dbReference type="ARBA" id="ARBA00006375"/>
    </source>
</evidence>
<comment type="similarity">
    <text evidence="2 11">Belongs to the mitochondrial carrier (TC 2.A.29) family.</text>
</comment>
<organism evidence="12 13">
    <name type="scientific">Paramormyrops kingsleyae</name>
    <dbReference type="NCBI Taxonomy" id="1676925"/>
    <lineage>
        <taxon>Eukaryota</taxon>
        <taxon>Metazoa</taxon>
        <taxon>Chordata</taxon>
        <taxon>Craniata</taxon>
        <taxon>Vertebrata</taxon>
        <taxon>Euteleostomi</taxon>
        <taxon>Actinopterygii</taxon>
        <taxon>Neopterygii</taxon>
        <taxon>Teleostei</taxon>
        <taxon>Osteoglossocephala</taxon>
        <taxon>Osteoglossomorpha</taxon>
        <taxon>Osteoglossiformes</taxon>
        <taxon>Mormyridae</taxon>
        <taxon>Paramormyrops</taxon>
    </lineage>
</organism>
<evidence type="ECO:0000256" key="1">
    <source>
        <dbReference type="ARBA" id="ARBA00004448"/>
    </source>
</evidence>
<evidence type="ECO:0000256" key="8">
    <source>
        <dbReference type="ARBA" id="ARBA00023128"/>
    </source>
</evidence>
<evidence type="ECO:0000256" key="4">
    <source>
        <dbReference type="ARBA" id="ARBA00022692"/>
    </source>
</evidence>
<evidence type="ECO:0000256" key="11">
    <source>
        <dbReference type="RuleBase" id="RU000488"/>
    </source>
</evidence>
<feature type="repeat" description="Solcar" evidence="10">
    <location>
        <begin position="103"/>
        <end position="188"/>
    </location>
</feature>
<dbReference type="AlphaFoldDB" id="A0A3B3RTC6"/>
<keyword evidence="4 10" id="KW-0812">Transmembrane</keyword>
<keyword evidence="6" id="KW-0999">Mitochondrion inner membrane</keyword>
<dbReference type="GO" id="GO:0051724">
    <property type="term" value="F:NAD transmembrane transporter activity"/>
    <property type="evidence" value="ECO:0007669"/>
    <property type="project" value="TreeGrafter"/>
</dbReference>
<evidence type="ECO:0000313" key="13">
    <source>
        <dbReference type="Proteomes" id="UP000261540"/>
    </source>
</evidence>
<evidence type="ECO:0000256" key="10">
    <source>
        <dbReference type="PROSITE-ProRule" id="PRU00282"/>
    </source>
</evidence>
<name>A0A3B3RTC6_9TELE</name>
<dbReference type="InterPro" id="IPR018108">
    <property type="entry name" value="MCP_transmembrane"/>
</dbReference>
<keyword evidence="9 10" id="KW-0472">Membrane</keyword>
<comment type="subcellular location">
    <subcellularLocation>
        <location evidence="1">Mitochondrion inner membrane</location>
        <topology evidence="1">Multi-pass membrane protein</topology>
    </subcellularLocation>
</comment>
<dbReference type="PANTHER" id="PTHR46131">
    <property type="entry name" value="SD08549P"/>
    <property type="match status" value="1"/>
</dbReference>
<keyword evidence="7" id="KW-1133">Transmembrane helix</keyword>
<evidence type="ECO:0000313" key="12">
    <source>
        <dbReference type="Ensembl" id="ENSPKIP00000021759.1"/>
    </source>
</evidence>
<reference evidence="12" key="2">
    <citation type="submission" date="2025-09" db="UniProtKB">
        <authorList>
            <consortium name="Ensembl"/>
        </authorList>
    </citation>
    <scope>IDENTIFICATION</scope>
</reference>
<dbReference type="Proteomes" id="UP000261540">
    <property type="component" value="Unplaced"/>
</dbReference>
<dbReference type="Gene3D" id="1.50.40.10">
    <property type="entry name" value="Mitochondrial carrier domain"/>
    <property type="match status" value="1"/>
</dbReference>
<dbReference type="Ensembl" id="ENSPKIT00000002402.1">
    <property type="protein sequence ID" value="ENSPKIP00000021759.1"/>
    <property type="gene ID" value="ENSPKIG00000006037.1"/>
</dbReference>
<keyword evidence="3 11" id="KW-0813">Transport</keyword>
<evidence type="ECO:0000256" key="6">
    <source>
        <dbReference type="ARBA" id="ARBA00022792"/>
    </source>
</evidence>
<dbReference type="GO" id="GO:1990549">
    <property type="term" value="P:mitochondrial NAD transmembrane transport"/>
    <property type="evidence" value="ECO:0007669"/>
    <property type="project" value="TreeGrafter"/>
</dbReference>
<dbReference type="PROSITE" id="PS50920">
    <property type="entry name" value="SOLCAR"/>
    <property type="match status" value="2"/>
</dbReference>
<dbReference type="GO" id="GO:0005743">
    <property type="term" value="C:mitochondrial inner membrane"/>
    <property type="evidence" value="ECO:0007669"/>
    <property type="project" value="UniProtKB-SubCell"/>
</dbReference>
<dbReference type="InterPro" id="IPR052465">
    <property type="entry name" value="Mito_NAD+_Carrier"/>
</dbReference>
<protein>
    <recommendedName>
        <fullName evidence="14">Solute carrier family 25 member 51b</fullName>
    </recommendedName>
</protein>
<dbReference type="Pfam" id="PF00153">
    <property type="entry name" value="Mito_carr"/>
    <property type="match status" value="3"/>
</dbReference>
<dbReference type="SUPFAM" id="SSF103506">
    <property type="entry name" value="Mitochondrial carrier"/>
    <property type="match status" value="1"/>
</dbReference>
<dbReference type="GeneTree" id="ENSGT00940000164838"/>
<dbReference type="InterPro" id="IPR023395">
    <property type="entry name" value="MCP_dom_sf"/>
</dbReference>
<keyword evidence="8" id="KW-0496">Mitochondrion</keyword>
<evidence type="ECO:0000256" key="5">
    <source>
        <dbReference type="ARBA" id="ARBA00022737"/>
    </source>
</evidence>
<proteinExistence type="inferred from homology"/>
<dbReference type="PANTHER" id="PTHR46131:SF2">
    <property type="entry name" value="MITOCHONDRIAL NICOTINAMIDE ADENINE DINUCLEOTIDE TRANSPORTER SLC25A51-RELATED"/>
    <property type="match status" value="1"/>
</dbReference>
<sequence length="280" mass="31079">MAVKDQGSPECEAPNGRRKQYVCGGCAGMVNIMITFPIQKVLFWQQLFGVSMTEAVRQLQRDGMRTLYRGLLPPLLQKTSSMAIMFGFSNDVSRLLSRPGSTPGLVTSSMAAVLAGTVEASLTPFERVQTLLQDQRHHVRYNNTFHAFRTLVRENGMRELYRGTVPVLLRNGPSNALFLGLLRPIKAETHAGQLVTDFISGGLLGATLGSLYYPLNVVKARKQSQVGGAFQSSWQVLRTIYSERGGKLSHLYRGAHLNYHRSLLSWGITNAAYELLMKVM</sequence>
<accession>A0A3B3RTC6</accession>
<evidence type="ECO:0000256" key="3">
    <source>
        <dbReference type="ARBA" id="ARBA00022448"/>
    </source>
</evidence>
<keyword evidence="5" id="KW-0677">Repeat</keyword>
<keyword evidence="13" id="KW-1185">Reference proteome</keyword>
<reference evidence="12" key="1">
    <citation type="submission" date="2025-08" db="UniProtKB">
        <authorList>
            <consortium name="Ensembl"/>
        </authorList>
    </citation>
    <scope>IDENTIFICATION</scope>
</reference>
<evidence type="ECO:0000256" key="7">
    <source>
        <dbReference type="ARBA" id="ARBA00022989"/>
    </source>
</evidence>
<evidence type="ECO:0000256" key="9">
    <source>
        <dbReference type="ARBA" id="ARBA00023136"/>
    </source>
</evidence>
<evidence type="ECO:0008006" key="14">
    <source>
        <dbReference type="Google" id="ProtNLM"/>
    </source>
</evidence>
<feature type="repeat" description="Solcar" evidence="10">
    <location>
        <begin position="15"/>
        <end position="95"/>
    </location>
</feature>